<dbReference type="Gene3D" id="3.30.420.10">
    <property type="entry name" value="Ribonuclease H-like superfamily/Ribonuclease H"/>
    <property type="match status" value="1"/>
</dbReference>
<gene>
    <name evidence="2" type="primary">SPOSA6832_00051</name>
</gene>
<dbReference type="GO" id="GO:0005634">
    <property type="term" value="C:nucleus"/>
    <property type="evidence" value="ECO:0007669"/>
    <property type="project" value="TreeGrafter"/>
</dbReference>
<dbReference type="InterPro" id="IPR012337">
    <property type="entry name" value="RNaseH-like_sf"/>
</dbReference>
<dbReference type="InterPro" id="IPR048519">
    <property type="entry name" value="Gfd2/YDR514C-like_C"/>
</dbReference>
<sequence length="374" mass="41500">MASEQLTLPDVLVQLKFVIFSWPNNQLLKKDPLARSFFRTHVTLASFASLLGGFPLTLYEASLASSPTELFLSAAQCAALINKLAESMGQTRASQSWKPAANHARESLQKSTGGGIKSLVFRSQAELERRFAQLKDLADWAETTKHWAALKRAQDVWNRVQEGALKAEMAPVFLAIDIETFESDHDVVTEVGFSKLEMNDEGWQPLVTEHFVVQENAQYRNGRFCPDARDKLRRKLQDELVVPGGPIFLFLHDARSDVKSLNLLGVNINTYERASPLPPPDDPVYVDGGAFLLDTQHLFSGFSRRKKQVRLQDACETLGVVLDDGAKVAWHNSGNDAWATLQVFLKLMMAELGTAEAALRSPAQLPPLNGNDGR</sequence>
<organism evidence="2 3">
    <name type="scientific">Sporidiobolus salmonicolor</name>
    <name type="common">Yeast-like fungus</name>
    <name type="synonym">Sporobolomyces salmonicolor</name>
    <dbReference type="NCBI Taxonomy" id="5005"/>
    <lineage>
        <taxon>Eukaryota</taxon>
        <taxon>Fungi</taxon>
        <taxon>Dikarya</taxon>
        <taxon>Basidiomycota</taxon>
        <taxon>Pucciniomycotina</taxon>
        <taxon>Microbotryomycetes</taxon>
        <taxon>Sporidiobolales</taxon>
        <taxon>Sporidiobolaceae</taxon>
        <taxon>Sporobolomyces</taxon>
    </lineage>
</organism>
<dbReference type="InterPro" id="IPR036397">
    <property type="entry name" value="RNaseH_sf"/>
</dbReference>
<dbReference type="OrthoDB" id="5953249at2759"/>
<dbReference type="Pfam" id="PF21762">
    <property type="entry name" value="DEDDh_C"/>
    <property type="match status" value="2"/>
</dbReference>
<dbReference type="Proteomes" id="UP000243876">
    <property type="component" value="Unassembled WGS sequence"/>
</dbReference>
<feature type="domain" description="Gfd2/YDR514C-like C-terminal" evidence="1">
    <location>
        <begin position="172"/>
        <end position="231"/>
    </location>
</feature>
<dbReference type="EMBL" id="CENE01000001">
    <property type="protein sequence ID" value="CEQ38610.1"/>
    <property type="molecule type" value="Genomic_DNA"/>
</dbReference>
<evidence type="ECO:0000259" key="1">
    <source>
        <dbReference type="Pfam" id="PF21762"/>
    </source>
</evidence>
<dbReference type="GO" id="GO:0003676">
    <property type="term" value="F:nucleic acid binding"/>
    <property type="evidence" value="ECO:0007669"/>
    <property type="project" value="InterPro"/>
</dbReference>
<dbReference type="SUPFAM" id="SSF53098">
    <property type="entry name" value="Ribonuclease H-like"/>
    <property type="match status" value="1"/>
</dbReference>
<dbReference type="PANTHER" id="PTHR28083:SF1">
    <property type="entry name" value="GOOD FOR FULL DBP5 ACTIVITY PROTEIN 2"/>
    <property type="match status" value="1"/>
</dbReference>
<name>A0A0D6EGA3_SPOSA</name>
<proteinExistence type="predicted"/>
<keyword evidence="3" id="KW-1185">Reference proteome</keyword>
<dbReference type="AlphaFoldDB" id="A0A0D6EGA3"/>
<dbReference type="PANTHER" id="PTHR28083">
    <property type="entry name" value="GOOD FOR FULL DBP5 ACTIVITY PROTEIN 2"/>
    <property type="match status" value="1"/>
</dbReference>
<dbReference type="InterPro" id="IPR040151">
    <property type="entry name" value="Gfd2/YDR514C-like"/>
</dbReference>
<evidence type="ECO:0000313" key="2">
    <source>
        <dbReference type="EMBL" id="CEQ38610.1"/>
    </source>
</evidence>
<reference evidence="3" key="1">
    <citation type="submission" date="2015-02" db="EMBL/GenBank/DDBJ databases">
        <authorList>
            <person name="Gon?alves P."/>
        </authorList>
    </citation>
    <scope>NUCLEOTIDE SEQUENCE [LARGE SCALE GENOMIC DNA]</scope>
</reference>
<feature type="domain" description="Gfd2/YDR514C-like C-terminal" evidence="1">
    <location>
        <begin position="246"/>
        <end position="346"/>
    </location>
</feature>
<evidence type="ECO:0000313" key="3">
    <source>
        <dbReference type="Proteomes" id="UP000243876"/>
    </source>
</evidence>
<protein>
    <submittedName>
        <fullName evidence="2">SPOSA6832_00051-mRNA-1:cds</fullName>
    </submittedName>
</protein>
<accession>A0A0D6EGA3</accession>